<name>A0ABV2PLY6_9BACI</name>
<evidence type="ECO:0000313" key="3">
    <source>
        <dbReference type="Proteomes" id="UP001549363"/>
    </source>
</evidence>
<reference evidence="2 3" key="1">
    <citation type="submission" date="2024-06" db="EMBL/GenBank/DDBJ databases">
        <title>Sorghum-associated microbial communities from plants grown in Nebraska, USA.</title>
        <authorList>
            <person name="Schachtman D."/>
        </authorList>
    </citation>
    <scope>NUCLEOTIDE SEQUENCE [LARGE SCALE GENOMIC DNA]</scope>
    <source>
        <strain evidence="2 3">736</strain>
    </source>
</reference>
<evidence type="ECO:0000313" key="2">
    <source>
        <dbReference type="EMBL" id="MET4561952.1"/>
    </source>
</evidence>
<keyword evidence="3" id="KW-1185">Reference proteome</keyword>
<keyword evidence="1" id="KW-0812">Transmembrane</keyword>
<keyword evidence="1" id="KW-1133">Transmembrane helix</keyword>
<gene>
    <name evidence="2" type="ORF">ABIA69_003122</name>
</gene>
<organism evidence="2 3">
    <name type="scientific">Lysinibacillus parviboronicapiens</name>
    <dbReference type="NCBI Taxonomy" id="436516"/>
    <lineage>
        <taxon>Bacteria</taxon>
        <taxon>Bacillati</taxon>
        <taxon>Bacillota</taxon>
        <taxon>Bacilli</taxon>
        <taxon>Bacillales</taxon>
        <taxon>Bacillaceae</taxon>
        <taxon>Lysinibacillus</taxon>
    </lineage>
</organism>
<feature type="transmembrane region" description="Helical" evidence="1">
    <location>
        <begin position="91"/>
        <end position="109"/>
    </location>
</feature>
<feature type="transmembrane region" description="Helical" evidence="1">
    <location>
        <begin position="48"/>
        <end position="71"/>
    </location>
</feature>
<dbReference type="Proteomes" id="UP001549363">
    <property type="component" value="Unassembled WGS sequence"/>
</dbReference>
<dbReference type="EMBL" id="JBEPSB010000015">
    <property type="protein sequence ID" value="MET4561952.1"/>
    <property type="molecule type" value="Genomic_DNA"/>
</dbReference>
<evidence type="ECO:0000256" key="1">
    <source>
        <dbReference type="SAM" id="Phobius"/>
    </source>
</evidence>
<sequence length="112" mass="12982">MNVVLRTMKLKKLCFRPLTNCDEIMYNQIDTKLSQKGKVKCSRIEGCFMIYFDIFLIAIACVSTPLIVAVILDIFYAEKKQVRFSLRRTSLWYVSVFALSFIPSVLLVMQNV</sequence>
<protein>
    <submittedName>
        <fullName evidence="2">Uncharacterized protein</fullName>
    </submittedName>
</protein>
<comment type="caution">
    <text evidence="2">The sequence shown here is derived from an EMBL/GenBank/DDBJ whole genome shotgun (WGS) entry which is preliminary data.</text>
</comment>
<keyword evidence="1" id="KW-0472">Membrane</keyword>
<proteinExistence type="predicted"/>
<accession>A0ABV2PLY6</accession>